<reference evidence="1 2" key="1">
    <citation type="journal article" date="2018" name="PLoS Genet.">
        <title>Population sequencing reveals clonal diversity and ancestral inbreeding in the grapevine cultivar Chardonnay.</title>
        <authorList>
            <person name="Roach M.J."/>
            <person name="Johnson D.L."/>
            <person name="Bohlmann J."/>
            <person name="van Vuuren H.J."/>
            <person name="Jones S.J."/>
            <person name="Pretorius I.S."/>
            <person name="Schmidt S.A."/>
            <person name="Borneman A.R."/>
        </authorList>
    </citation>
    <scope>NUCLEOTIDE SEQUENCE [LARGE SCALE GENOMIC DNA]</scope>
    <source>
        <strain evidence="2">cv. Chardonnay</strain>
        <tissue evidence="1">Leaf</tissue>
    </source>
</reference>
<dbReference type="EMBL" id="QGNW01000004">
    <property type="protein sequence ID" value="RVX22182.1"/>
    <property type="molecule type" value="Genomic_DNA"/>
</dbReference>
<accession>A0A438KLX2</accession>
<organism evidence="1 2">
    <name type="scientific">Vitis vinifera</name>
    <name type="common">Grape</name>
    <dbReference type="NCBI Taxonomy" id="29760"/>
    <lineage>
        <taxon>Eukaryota</taxon>
        <taxon>Viridiplantae</taxon>
        <taxon>Streptophyta</taxon>
        <taxon>Embryophyta</taxon>
        <taxon>Tracheophyta</taxon>
        <taxon>Spermatophyta</taxon>
        <taxon>Magnoliopsida</taxon>
        <taxon>eudicotyledons</taxon>
        <taxon>Gunneridae</taxon>
        <taxon>Pentapetalae</taxon>
        <taxon>rosids</taxon>
        <taxon>Vitales</taxon>
        <taxon>Vitaceae</taxon>
        <taxon>Viteae</taxon>
        <taxon>Vitis</taxon>
    </lineage>
</organism>
<dbReference type="AlphaFoldDB" id="A0A438KLX2"/>
<dbReference type="Proteomes" id="UP000288805">
    <property type="component" value="Unassembled WGS sequence"/>
</dbReference>
<evidence type="ECO:0000313" key="1">
    <source>
        <dbReference type="EMBL" id="RVX22182.1"/>
    </source>
</evidence>
<gene>
    <name evidence="1" type="ORF">CK203_000991</name>
</gene>
<proteinExistence type="predicted"/>
<name>A0A438KLX2_VITVI</name>
<protein>
    <submittedName>
        <fullName evidence="1">Uncharacterized protein</fullName>
    </submittedName>
</protein>
<evidence type="ECO:0000313" key="2">
    <source>
        <dbReference type="Proteomes" id="UP000288805"/>
    </source>
</evidence>
<sequence length="133" mass="14598">MRGEHVVQPFADGATGWLVWEVSSSLSYRLVRGKVLHQRGDRRVKVHSPGLWVLVALASQAPVLSGLGHGVYSGSVPVRGITEWPPRLLWEFGVWACVRFCGLTLHVSGMAPTVSGYIDFGSGLEFATWPLER</sequence>
<comment type="caution">
    <text evidence="1">The sequence shown here is derived from an EMBL/GenBank/DDBJ whole genome shotgun (WGS) entry which is preliminary data.</text>
</comment>